<gene>
    <name evidence="2" type="ORF">LOX96_12335</name>
</gene>
<keyword evidence="3" id="KW-1185">Reference proteome</keyword>
<reference evidence="2" key="1">
    <citation type="submission" date="2021-11" db="EMBL/GenBank/DDBJ databases">
        <title>Legionella maioricencis sp. nov., a new species isolated from hot water samples in Mallorca.</title>
        <authorList>
            <person name="Crespi S."/>
            <person name="Drasar V."/>
            <person name="Salva-Serra F."/>
            <person name="Jaen-Luchoro D."/>
            <person name="Pineiro-Iglesias B."/>
            <person name="Aliaga F."/>
            <person name="Fernandez-Juarez V."/>
            <person name="Coll G."/>
            <person name="Moore E.R.B."/>
            <person name="Bennasar-Figueras A."/>
        </authorList>
    </citation>
    <scope>NUCLEOTIDE SEQUENCE</scope>
    <source>
        <strain evidence="2">HCPI-6</strain>
    </source>
</reference>
<evidence type="ECO:0000313" key="2">
    <source>
        <dbReference type="EMBL" id="MCL9684885.1"/>
    </source>
</evidence>
<name>A0A9X2D2K1_9GAMM</name>
<feature type="compositionally biased region" description="Basic and acidic residues" evidence="1">
    <location>
        <begin position="27"/>
        <end position="44"/>
    </location>
</feature>
<proteinExistence type="predicted"/>
<protein>
    <submittedName>
        <fullName evidence="2">Uncharacterized protein</fullName>
    </submittedName>
</protein>
<comment type="caution">
    <text evidence="2">The sequence shown here is derived from an EMBL/GenBank/DDBJ whole genome shotgun (WGS) entry which is preliminary data.</text>
</comment>
<organism evidence="2 3">
    <name type="scientific">Legionella maioricensis</name>
    <dbReference type="NCBI Taxonomy" id="2896528"/>
    <lineage>
        <taxon>Bacteria</taxon>
        <taxon>Pseudomonadati</taxon>
        <taxon>Pseudomonadota</taxon>
        <taxon>Gammaproteobacteria</taxon>
        <taxon>Legionellales</taxon>
        <taxon>Legionellaceae</taxon>
        <taxon>Legionella</taxon>
    </lineage>
</organism>
<sequence>MKNLPPSNRPQAKKKWSFIETSQKNIKNQEKKPSSTENDNERINQADNLSEGEPESKDLWENISSPKKL</sequence>
<dbReference type="AlphaFoldDB" id="A0A9X2D2K1"/>
<dbReference type="Proteomes" id="UP001139721">
    <property type="component" value="Unassembled WGS sequence"/>
</dbReference>
<evidence type="ECO:0000313" key="3">
    <source>
        <dbReference type="Proteomes" id="UP001139721"/>
    </source>
</evidence>
<dbReference type="RefSeq" id="WP_250424430.1">
    <property type="nucleotide sequence ID" value="NZ_JAJKBJ010000015.1"/>
</dbReference>
<accession>A0A9X2D2K1</accession>
<feature type="region of interest" description="Disordered" evidence="1">
    <location>
        <begin position="1"/>
        <end position="69"/>
    </location>
</feature>
<dbReference type="EMBL" id="JAJKBJ010000015">
    <property type="protein sequence ID" value="MCL9684885.1"/>
    <property type="molecule type" value="Genomic_DNA"/>
</dbReference>
<evidence type="ECO:0000256" key="1">
    <source>
        <dbReference type="SAM" id="MobiDB-lite"/>
    </source>
</evidence>
<feature type="compositionally biased region" description="Polar residues" evidence="1">
    <location>
        <begin position="1"/>
        <end position="10"/>
    </location>
</feature>